<evidence type="ECO:0000256" key="1">
    <source>
        <dbReference type="SAM" id="MobiDB-lite"/>
    </source>
</evidence>
<keyword evidence="2" id="KW-1133">Transmembrane helix</keyword>
<organism evidence="3">
    <name type="scientific">Panstrongylus lignarius</name>
    <dbReference type="NCBI Taxonomy" id="156445"/>
    <lineage>
        <taxon>Eukaryota</taxon>
        <taxon>Metazoa</taxon>
        <taxon>Ecdysozoa</taxon>
        <taxon>Arthropoda</taxon>
        <taxon>Hexapoda</taxon>
        <taxon>Insecta</taxon>
        <taxon>Pterygota</taxon>
        <taxon>Neoptera</taxon>
        <taxon>Paraneoptera</taxon>
        <taxon>Hemiptera</taxon>
        <taxon>Heteroptera</taxon>
        <taxon>Panheteroptera</taxon>
        <taxon>Cimicomorpha</taxon>
        <taxon>Reduviidae</taxon>
        <taxon>Triatominae</taxon>
        <taxon>Panstrongylus</taxon>
    </lineage>
</organism>
<feature type="transmembrane region" description="Helical" evidence="2">
    <location>
        <begin position="7"/>
        <end position="26"/>
    </location>
</feature>
<keyword evidence="2" id="KW-0812">Transmembrane</keyword>
<feature type="region of interest" description="Disordered" evidence="1">
    <location>
        <begin position="52"/>
        <end position="71"/>
    </location>
</feature>
<evidence type="ECO:0000313" key="3">
    <source>
        <dbReference type="EMBL" id="JAW16069.1"/>
    </source>
</evidence>
<proteinExistence type="predicted"/>
<reference evidence="3" key="1">
    <citation type="journal article" date="2018" name="PLoS Negl. Trop. Dis.">
        <title>An insight into the salivary gland and fat body transcriptome of Panstrongylus lignarius (Hemiptera: Heteroptera), the main vector of Chagas disease in Peru.</title>
        <authorList>
            <person name="Nevoa J.C."/>
            <person name="Mendes M.T."/>
            <person name="da Silva M.V."/>
            <person name="Soares S.C."/>
            <person name="Oliveira C.J.F."/>
            <person name="Ribeiro J.M.C."/>
        </authorList>
    </citation>
    <scope>NUCLEOTIDE SEQUENCE</scope>
</reference>
<name>A0A224Y6C9_9HEMI</name>
<accession>A0A224Y6C9</accession>
<keyword evidence="2" id="KW-0472">Membrane</keyword>
<sequence>MNKSHCRVRFFNCIILLIFLIVSDFIDDVSFFFCRDVRYTTRWISMREKWNSRQRGTSSNHGQHYRRWIHS</sequence>
<dbReference type="AlphaFoldDB" id="A0A224Y6C9"/>
<dbReference type="EMBL" id="GFTR01000357">
    <property type="protein sequence ID" value="JAW16069.1"/>
    <property type="molecule type" value="Transcribed_RNA"/>
</dbReference>
<protein>
    <submittedName>
        <fullName evidence="3">Uncharacterized protein</fullName>
    </submittedName>
</protein>
<evidence type="ECO:0000256" key="2">
    <source>
        <dbReference type="SAM" id="Phobius"/>
    </source>
</evidence>
<feature type="compositionally biased region" description="Polar residues" evidence="1">
    <location>
        <begin position="53"/>
        <end position="62"/>
    </location>
</feature>